<evidence type="ECO:0000313" key="11">
    <source>
        <dbReference type="Proteomes" id="UP000252707"/>
    </source>
</evidence>
<name>A0A369CJ92_9GAMM</name>
<feature type="transmembrane region" description="Helical" evidence="7">
    <location>
        <begin position="92"/>
        <end position="112"/>
    </location>
</feature>
<feature type="domain" description="MrpA C-terminal/MbhD" evidence="9">
    <location>
        <begin position="15"/>
        <end position="77"/>
    </location>
</feature>
<keyword evidence="11" id="KW-1185">Reference proteome</keyword>
<dbReference type="InterPro" id="IPR025383">
    <property type="entry name" value="MrpA_C/MbhD"/>
</dbReference>
<comment type="caution">
    <text evidence="10">The sequence shown here is derived from an EMBL/GenBank/DDBJ whole genome shotgun (WGS) entry which is preliminary data.</text>
</comment>
<evidence type="ECO:0000256" key="5">
    <source>
        <dbReference type="ARBA" id="ARBA00022989"/>
    </source>
</evidence>
<dbReference type="EMBL" id="QPJY01000001">
    <property type="protein sequence ID" value="RCX32766.1"/>
    <property type="molecule type" value="Genomic_DNA"/>
</dbReference>
<sequence>MSGPPGLLLDGLLALLLLGLAAAVISSREPLRGVILFIAFGLLLALVWARLGAPDVALAEAAIGAGLSGALLLAAARDERGDAAQPGADRPVTILLALLAAGFGLVLAWALAASLPAADPVRLAGAVAEQLPRSGVTNPVTAVLLNFRAYDTLLELAVLLAALLGINALGAGRPAYGPAPALLSGLAGWLVPLLLLTGAYLLWAGAHAPGGAFQAGALVAAAGVLLRLAGVRAAGLPAGLPLRLAAAGGVGLFLAVGLAVTLAGNAFLQYPAAAAGLLILLIESAAVTAIAAALVIAFLGGEPEPWSPSTDRSRPEQA</sequence>
<dbReference type="InterPro" id="IPR007182">
    <property type="entry name" value="MnhB"/>
</dbReference>
<feature type="transmembrane region" description="Helical" evidence="7">
    <location>
        <begin position="57"/>
        <end position="76"/>
    </location>
</feature>
<dbReference type="RefSeq" id="WP_114277677.1">
    <property type="nucleotide sequence ID" value="NZ_QPJY01000001.1"/>
</dbReference>
<evidence type="ECO:0000256" key="2">
    <source>
        <dbReference type="ARBA" id="ARBA00009425"/>
    </source>
</evidence>
<keyword evidence="4 7" id="KW-0812">Transmembrane</keyword>
<evidence type="ECO:0000256" key="3">
    <source>
        <dbReference type="ARBA" id="ARBA00022475"/>
    </source>
</evidence>
<dbReference type="InterPro" id="IPR050622">
    <property type="entry name" value="CPA3_antiporter_subunitB"/>
</dbReference>
<evidence type="ECO:0000313" key="10">
    <source>
        <dbReference type="EMBL" id="RCX32766.1"/>
    </source>
</evidence>
<gene>
    <name evidence="10" type="ORF">DFQ59_10164</name>
</gene>
<feature type="transmembrane region" description="Helical" evidence="7">
    <location>
        <begin position="6"/>
        <end position="26"/>
    </location>
</feature>
<dbReference type="Pfam" id="PF13244">
    <property type="entry name" value="MbhD"/>
    <property type="match status" value="1"/>
</dbReference>
<feature type="transmembrane region" description="Helical" evidence="7">
    <location>
        <begin position="274"/>
        <end position="299"/>
    </location>
</feature>
<evidence type="ECO:0000259" key="8">
    <source>
        <dbReference type="Pfam" id="PF04039"/>
    </source>
</evidence>
<feature type="domain" description="Na+/H+ antiporter MnhB subunit-related protein" evidence="8">
    <location>
        <begin position="186"/>
        <end position="296"/>
    </location>
</feature>
<dbReference type="Pfam" id="PF04039">
    <property type="entry name" value="MnhB"/>
    <property type="match status" value="1"/>
</dbReference>
<dbReference type="OrthoDB" id="4962908at2"/>
<evidence type="ECO:0000259" key="9">
    <source>
        <dbReference type="Pfam" id="PF13244"/>
    </source>
</evidence>
<dbReference type="PANTHER" id="PTHR33932">
    <property type="entry name" value="NA(+)/H(+) ANTIPORTER SUBUNIT B"/>
    <property type="match status" value="1"/>
</dbReference>
<organism evidence="10 11">
    <name type="scientific">Thioalbus denitrificans</name>
    <dbReference type="NCBI Taxonomy" id="547122"/>
    <lineage>
        <taxon>Bacteria</taxon>
        <taxon>Pseudomonadati</taxon>
        <taxon>Pseudomonadota</taxon>
        <taxon>Gammaproteobacteria</taxon>
        <taxon>Chromatiales</taxon>
        <taxon>Ectothiorhodospiraceae</taxon>
        <taxon>Thioalbus</taxon>
    </lineage>
</organism>
<feature type="transmembrane region" description="Helical" evidence="7">
    <location>
        <begin position="242"/>
        <end position="268"/>
    </location>
</feature>
<evidence type="ECO:0000256" key="6">
    <source>
        <dbReference type="ARBA" id="ARBA00023136"/>
    </source>
</evidence>
<dbReference type="Proteomes" id="UP000252707">
    <property type="component" value="Unassembled WGS sequence"/>
</dbReference>
<protein>
    <submittedName>
        <fullName evidence="10">Multisubunit sodium/proton antiporter MrpB subunit</fullName>
    </submittedName>
</protein>
<keyword evidence="5 7" id="KW-1133">Transmembrane helix</keyword>
<dbReference type="AlphaFoldDB" id="A0A369CJ92"/>
<dbReference type="PANTHER" id="PTHR33932:SF4">
    <property type="entry name" value="NA(+)_H(+) ANTIPORTER SUBUNIT B"/>
    <property type="match status" value="1"/>
</dbReference>
<proteinExistence type="inferred from homology"/>
<feature type="transmembrane region" description="Helical" evidence="7">
    <location>
        <begin position="33"/>
        <end position="51"/>
    </location>
</feature>
<keyword evidence="3" id="KW-1003">Cell membrane</keyword>
<evidence type="ECO:0000256" key="4">
    <source>
        <dbReference type="ARBA" id="ARBA00022692"/>
    </source>
</evidence>
<feature type="transmembrane region" description="Helical" evidence="7">
    <location>
        <begin position="182"/>
        <end position="206"/>
    </location>
</feature>
<keyword evidence="6 7" id="KW-0472">Membrane</keyword>
<dbReference type="GO" id="GO:0005886">
    <property type="term" value="C:plasma membrane"/>
    <property type="evidence" value="ECO:0007669"/>
    <property type="project" value="UniProtKB-SubCell"/>
</dbReference>
<comment type="similarity">
    <text evidence="2">Belongs to the CPA3 antiporters (TC 2.A.63) subunit B family.</text>
</comment>
<reference evidence="10 11" key="1">
    <citation type="submission" date="2018-07" db="EMBL/GenBank/DDBJ databases">
        <title>Genomic Encyclopedia of Type Strains, Phase IV (KMG-IV): sequencing the most valuable type-strain genomes for metagenomic binning, comparative biology and taxonomic classification.</title>
        <authorList>
            <person name="Goeker M."/>
        </authorList>
    </citation>
    <scope>NUCLEOTIDE SEQUENCE [LARGE SCALE GENOMIC DNA]</scope>
    <source>
        <strain evidence="10 11">DSM 26407</strain>
    </source>
</reference>
<evidence type="ECO:0000256" key="7">
    <source>
        <dbReference type="SAM" id="Phobius"/>
    </source>
</evidence>
<feature type="transmembrane region" description="Helical" evidence="7">
    <location>
        <begin position="212"/>
        <end position="230"/>
    </location>
</feature>
<feature type="transmembrane region" description="Helical" evidence="7">
    <location>
        <begin position="153"/>
        <end position="170"/>
    </location>
</feature>
<evidence type="ECO:0000256" key="1">
    <source>
        <dbReference type="ARBA" id="ARBA00004651"/>
    </source>
</evidence>
<accession>A0A369CJ92</accession>
<comment type="subcellular location">
    <subcellularLocation>
        <location evidence="1">Cell membrane</location>
        <topology evidence="1">Multi-pass membrane protein</topology>
    </subcellularLocation>
</comment>